<reference evidence="2 4" key="1">
    <citation type="submission" date="2019-09" db="EMBL/GenBank/DDBJ databases">
        <title>Draft genome sequences of 48 bacterial type strains from the CCUG.</title>
        <authorList>
            <person name="Tunovic T."/>
            <person name="Pineiro-Iglesias B."/>
            <person name="Unosson C."/>
            <person name="Inganas E."/>
            <person name="Ohlen M."/>
            <person name="Cardew S."/>
            <person name="Jensie-Markopoulos S."/>
            <person name="Salva-Serra F."/>
            <person name="Jaen-Luchoro D."/>
            <person name="Karlsson R."/>
            <person name="Svensson-Stadler L."/>
            <person name="Chun J."/>
            <person name="Moore E."/>
        </authorList>
    </citation>
    <scope>NUCLEOTIDE SEQUENCE [LARGE SCALE GENOMIC DNA]</scope>
    <source>
        <strain evidence="2 4">CCUG 54555</strain>
    </source>
</reference>
<dbReference type="Proteomes" id="UP000494222">
    <property type="component" value="Unassembled WGS sequence"/>
</dbReference>
<dbReference type="GeneID" id="99791113"/>
<protein>
    <recommendedName>
        <fullName evidence="6">Polysaccharide lyase</fullName>
    </recommendedName>
</protein>
<reference evidence="3 5" key="2">
    <citation type="submission" date="2019-09" db="EMBL/GenBank/DDBJ databases">
        <authorList>
            <person name="Depoorter E."/>
        </authorList>
    </citation>
    <scope>NUCLEOTIDE SEQUENCE [LARGE SCALE GENOMIC DNA]</scope>
    <source>
        <strain evidence="3">LMG 24064</strain>
    </source>
</reference>
<dbReference type="EMBL" id="CABVPL010000029">
    <property type="protein sequence ID" value="VWB81323.1"/>
    <property type="molecule type" value="Genomic_DNA"/>
</dbReference>
<dbReference type="Pfam" id="PF14099">
    <property type="entry name" value="Polysacc_lyase"/>
    <property type="match status" value="1"/>
</dbReference>
<dbReference type="InterPro" id="IPR025975">
    <property type="entry name" value="Polysacc_lyase"/>
</dbReference>
<dbReference type="EMBL" id="VZOJ01000046">
    <property type="protein sequence ID" value="KAB0640063.1"/>
    <property type="molecule type" value="Genomic_DNA"/>
</dbReference>
<evidence type="ECO:0000313" key="2">
    <source>
        <dbReference type="EMBL" id="KAB0640063.1"/>
    </source>
</evidence>
<keyword evidence="1" id="KW-0732">Signal</keyword>
<organism evidence="2 4">
    <name type="scientific">Burkholderia latens</name>
    <dbReference type="NCBI Taxonomy" id="488446"/>
    <lineage>
        <taxon>Bacteria</taxon>
        <taxon>Pseudomonadati</taxon>
        <taxon>Pseudomonadota</taxon>
        <taxon>Betaproteobacteria</taxon>
        <taxon>Burkholderiales</taxon>
        <taxon>Burkholderiaceae</taxon>
        <taxon>Burkholderia</taxon>
        <taxon>Burkholderia cepacia complex</taxon>
    </lineage>
</organism>
<evidence type="ECO:0000313" key="5">
    <source>
        <dbReference type="Proteomes" id="UP000494222"/>
    </source>
</evidence>
<evidence type="ECO:0008006" key="6">
    <source>
        <dbReference type="Google" id="ProtNLM"/>
    </source>
</evidence>
<evidence type="ECO:0000313" key="4">
    <source>
        <dbReference type="Proteomes" id="UP000430232"/>
    </source>
</evidence>
<sequence length="268" mass="29825">MNTKRDFRRALVAACIGLTIAADAMASASDFTKSVHVESYRPIYTNDWQSGIGDIEIQAVRRSDVMLAADPADPARRSIRVQIQKSENFTYLINGLPRAEFALPRDVVFSPGHDYLIWWRTYLPRDFAFDSRQMEIITQIHQSGLVGSPPFMLTLLGNEYTFSVRGGTNTAHGFGGRLCCASADRGKWVDWVLQYTPDASGERAITHLWKNGTSVFEGSGKPNAYPGDVSAYLKFGVYKPGWQTDPSDVDIITLYFGKVAIGARKARQ</sequence>
<dbReference type="Proteomes" id="UP000430232">
    <property type="component" value="Unassembled WGS sequence"/>
</dbReference>
<keyword evidence="4" id="KW-1185">Reference proteome</keyword>
<feature type="chain" id="PRO_5044632871" description="Polysaccharide lyase" evidence="1">
    <location>
        <begin position="27"/>
        <end position="268"/>
    </location>
</feature>
<feature type="signal peptide" evidence="1">
    <location>
        <begin position="1"/>
        <end position="26"/>
    </location>
</feature>
<proteinExistence type="predicted"/>
<dbReference type="RefSeq" id="WP_151065479.1">
    <property type="nucleotide sequence ID" value="NZ_CABVPL010000029.1"/>
</dbReference>
<dbReference type="Gene3D" id="2.60.120.200">
    <property type="match status" value="1"/>
</dbReference>
<evidence type="ECO:0000256" key="1">
    <source>
        <dbReference type="SAM" id="SignalP"/>
    </source>
</evidence>
<accession>A0A6H9T0S3</accession>
<dbReference type="OrthoDB" id="9095495at2"/>
<name>A0A6H9T0S3_9BURK</name>
<gene>
    <name evidence="3" type="ORF">BLA24064_03834</name>
    <name evidence="2" type="ORF">F7R21_17650</name>
</gene>
<evidence type="ECO:0000313" key="3">
    <source>
        <dbReference type="EMBL" id="VWB81323.1"/>
    </source>
</evidence>
<dbReference type="AlphaFoldDB" id="A0A6H9T0S3"/>